<dbReference type="AlphaFoldDB" id="A0A5B0R943"/>
<sequence>MILEQLRKAFSNRRHSARFLNNPTSQQSRRLFEFLPVERFIEPQATMREAVRPTDL</sequence>
<reference evidence="1 2" key="1">
    <citation type="submission" date="2019-05" db="EMBL/GenBank/DDBJ databases">
        <title>Emergence of the Ug99 lineage of the wheat stem rust pathogen through somatic hybridization.</title>
        <authorList>
            <person name="Li F."/>
            <person name="Upadhyaya N.M."/>
            <person name="Sperschneider J."/>
            <person name="Matny O."/>
            <person name="Nguyen-Phuc H."/>
            <person name="Mago R."/>
            <person name="Raley C."/>
            <person name="Miller M.E."/>
            <person name="Silverstein K.A.T."/>
            <person name="Henningsen E."/>
            <person name="Hirsch C.D."/>
            <person name="Visser B."/>
            <person name="Pretorius Z.A."/>
            <person name="Steffenson B.J."/>
            <person name="Schwessinger B."/>
            <person name="Dodds P.N."/>
            <person name="Figueroa M."/>
        </authorList>
    </citation>
    <scope>NUCLEOTIDE SEQUENCE [LARGE SCALE GENOMIC DNA]</scope>
    <source>
        <strain evidence="1 2">Ug99</strain>
    </source>
</reference>
<comment type="caution">
    <text evidence="1">The sequence shown here is derived from an EMBL/GenBank/DDBJ whole genome shotgun (WGS) entry which is preliminary data.</text>
</comment>
<evidence type="ECO:0000313" key="1">
    <source>
        <dbReference type="EMBL" id="KAA1122167.1"/>
    </source>
</evidence>
<evidence type="ECO:0000313" key="2">
    <source>
        <dbReference type="Proteomes" id="UP000325313"/>
    </source>
</evidence>
<proteinExistence type="predicted"/>
<dbReference type="EMBL" id="VDEP01000236">
    <property type="protein sequence ID" value="KAA1122167.1"/>
    <property type="molecule type" value="Genomic_DNA"/>
</dbReference>
<dbReference type="Proteomes" id="UP000325313">
    <property type="component" value="Unassembled WGS sequence"/>
</dbReference>
<accession>A0A5B0R943</accession>
<name>A0A5B0R943_PUCGR</name>
<protein>
    <submittedName>
        <fullName evidence="1">Uncharacterized protein</fullName>
    </submittedName>
</protein>
<gene>
    <name evidence="1" type="ORF">PGTUg99_031429</name>
</gene>
<organism evidence="1 2">
    <name type="scientific">Puccinia graminis f. sp. tritici</name>
    <dbReference type="NCBI Taxonomy" id="56615"/>
    <lineage>
        <taxon>Eukaryota</taxon>
        <taxon>Fungi</taxon>
        <taxon>Dikarya</taxon>
        <taxon>Basidiomycota</taxon>
        <taxon>Pucciniomycotina</taxon>
        <taxon>Pucciniomycetes</taxon>
        <taxon>Pucciniales</taxon>
        <taxon>Pucciniaceae</taxon>
        <taxon>Puccinia</taxon>
    </lineage>
</organism>